<protein>
    <submittedName>
        <fullName evidence="1">Uncharacterized protein</fullName>
    </submittedName>
</protein>
<accession>A0A067S8X5</accession>
<evidence type="ECO:0000313" key="2">
    <source>
        <dbReference type="Proteomes" id="UP000027222"/>
    </source>
</evidence>
<sequence>MSKECDGIKCQVGDQGQIRSRMVKSGQFRGRGHWFWSRSGRGHWFWSKFGVQLWCTGPITCKGEERGRIVMDKDKEIRV</sequence>
<name>A0A067S8X5_GALM3</name>
<evidence type="ECO:0000313" key="1">
    <source>
        <dbReference type="EMBL" id="KDR67286.1"/>
    </source>
</evidence>
<dbReference type="Proteomes" id="UP000027222">
    <property type="component" value="Unassembled WGS sequence"/>
</dbReference>
<dbReference type="EMBL" id="KL142416">
    <property type="protein sequence ID" value="KDR67286.1"/>
    <property type="molecule type" value="Genomic_DNA"/>
</dbReference>
<dbReference type="HOGENOM" id="CLU_2606215_0_0_1"/>
<gene>
    <name evidence="1" type="ORF">GALMADRAFT_1127337</name>
</gene>
<organism evidence="1 2">
    <name type="scientific">Galerina marginata (strain CBS 339.88)</name>
    <dbReference type="NCBI Taxonomy" id="685588"/>
    <lineage>
        <taxon>Eukaryota</taxon>
        <taxon>Fungi</taxon>
        <taxon>Dikarya</taxon>
        <taxon>Basidiomycota</taxon>
        <taxon>Agaricomycotina</taxon>
        <taxon>Agaricomycetes</taxon>
        <taxon>Agaricomycetidae</taxon>
        <taxon>Agaricales</taxon>
        <taxon>Agaricineae</taxon>
        <taxon>Strophariaceae</taxon>
        <taxon>Galerina</taxon>
    </lineage>
</organism>
<proteinExistence type="predicted"/>
<keyword evidence="2" id="KW-1185">Reference proteome</keyword>
<dbReference type="AlphaFoldDB" id="A0A067S8X5"/>
<reference evidence="2" key="1">
    <citation type="journal article" date="2014" name="Proc. Natl. Acad. Sci. U.S.A.">
        <title>Extensive sampling of basidiomycete genomes demonstrates inadequacy of the white-rot/brown-rot paradigm for wood decay fungi.</title>
        <authorList>
            <person name="Riley R."/>
            <person name="Salamov A.A."/>
            <person name="Brown D.W."/>
            <person name="Nagy L.G."/>
            <person name="Floudas D."/>
            <person name="Held B.W."/>
            <person name="Levasseur A."/>
            <person name="Lombard V."/>
            <person name="Morin E."/>
            <person name="Otillar R."/>
            <person name="Lindquist E.A."/>
            <person name="Sun H."/>
            <person name="LaButti K.M."/>
            <person name="Schmutz J."/>
            <person name="Jabbour D."/>
            <person name="Luo H."/>
            <person name="Baker S.E."/>
            <person name="Pisabarro A.G."/>
            <person name="Walton J.D."/>
            <person name="Blanchette R.A."/>
            <person name="Henrissat B."/>
            <person name="Martin F."/>
            <person name="Cullen D."/>
            <person name="Hibbett D.S."/>
            <person name="Grigoriev I.V."/>
        </authorList>
    </citation>
    <scope>NUCLEOTIDE SEQUENCE [LARGE SCALE GENOMIC DNA]</scope>
    <source>
        <strain evidence="2">CBS 339.88</strain>
    </source>
</reference>